<organism evidence="2 3">
    <name type="scientific">Haloferula luteola</name>
    <dbReference type="NCBI Taxonomy" id="595692"/>
    <lineage>
        <taxon>Bacteria</taxon>
        <taxon>Pseudomonadati</taxon>
        <taxon>Verrucomicrobiota</taxon>
        <taxon>Verrucomicrobiia</taxon>
        <taxon>Verrucomicrobiales</taxon>
        <taxon>Verrucomicrobiaceae</taxon>
        <taxon>Haloferula</taxon>
    </lineage>
</organism>
<feature type="transmembrane region" description="Helical" evidence="1">
    <location>
        <begin position="174"/>
        <end position="196"/>
    </location>
</feature>
<proteinExistence type="predicted"/>
<feature type="transmembrane region" description="Helical" evidence="1">
    <location>
        <begin position="60"/>
        <end position="87"/>
    </location>
</feature>
<dbReference type="PANTHER" id="PTHR37305:SF1">
    <property type="entry name" value="MEMBRANE PROTEIN"/>
    <property type="match status" value="1"/>
</dbReference>
<keyword evidence="1" id="KW-0812">Transmembrane</keyword>
<dbReference type="AlphaFoldDB" id="A0A840V697"/>
<protein>
    <submittedName>
        <fullName evidence="2">ABC-2 type transport system permease protein</fullName>
    </submittedName>
</protein>
<dbReference type="EMBL" id="JACHFD010000027">
    <property type="protein sequence ID" value="MBB5353492.1"/>
    <property type="molecule type" value="Genomic_DNA"/>
</dbReference>
<gene>
    <name evidence="2" type="ORF">HNR46_003753</name>
</gene>
<evidence type="ECO:0000256" key="1">
    <source>
        <dbReference type="SAM" id="Phobius"/>
    </source>
</evidence>
<accession>A0A840V697</accession>
<dbReference type="GO" id="GO:0140359">
    <property type="term" value="F:ABC-type transporter activity"/>
    <property type="evidence" value="ECO:0007669"/>
    <property type="project" value="InterPro"/>
</dbReference>
<keyword evidence="1" id="KW-1133">Transmembrane helix</keyword>
<dbReference type="Proteomes" id="UP000557717">
    <property type="component" value="Unassembled WGS sequence"/>
</dbReference>
<keyword evidence="3" id="KW-1185">Reference proteome</keyword>
<comment type="caution">
    <text evidence="2">The sequence shown here is derived from an EMBL/GenBank/DDBJ whole genome shotgun (WGS) entry which is preliminary data.</text>
</comment>
<dbReference type="RefSeq" id="WP_221285270.1">
    <property type="nucleotide sequence ID" value="NZ_JACHFD010000027.1"/>
</dbReference>
<feature type="transmembrane region" description="Helical" evidence="1">
    <location>
        <begin position="21"/>
        <end position="40"/>
    </location>
</feature>
<feature type="transmembrane region" description="Helical" evidence="1">
    <location>
        <begin position="203"/>
        <end position="222"/>
    </location>
</feature>
<sequence>MMYLRQLRGELRKLFARPRTYMGYAAFLIMELIIVLVYRFTDGRIYMRNLMERNGYESDFYFSSLTLTFMVMLLSMFMLGSIFFALVAGDVVAKETEDGNLRLVLCRPISRLRLLGVKWSATAIYTFSFVFFVGITGYLMAVLAVGGQGGLFIAEPKMKVFAVYPEWSEGITRLALGAAGIGISMITLSTLAFMFSCFRIKPAAASILTLAILFVDMILQNFPFFRPFEQWFITWRMSGWVYLFEKDISWPKIIESYAFLGGLNFTFFIIGFLAFQLRDFKT</sequence>
<feature type="transmembrane region" description="Helical" evidence="1">
    <location>
        <begin position="257"/>
        <end position="277"/>
    </location>
</feature>
<reference evidence="2 3" key="1">
    <citation type="submission" date="2020-08" db="EMBL/GenBank/DDBJ databases">
        <title>Genomic Encyclopedia of Type Strains, Phase IV (KMG-IV): sequencing the most valuable type-strain genomes for metagenomic binning, comparative biology and taxonomic classification.</title>
        <authorList>
            <person name="Goeker M."/>
        </authorList>
    </citation>
    <scope>NUCLEOTIDE SEQUENCE [LARGE SCALE GENOMIC DNA]</scope>
    <source>
        <strain evidence="2 3">YC6886</strain>
    </source>
</reference>
<name>A0A840V697_9BACT</name>
<dbReference type="GO" id="GO:0005886">
    <property type="term" value="C:plasma membrane"/>
    <property type="evidence" value="ECO:0007669"/>
    <property type="project" value="UniProtKB-SubCell"/>
</dbReference>
<keyword evidence="1" id="KW-0472">Membrane</keyword>
<evidence type="ECO:0000313" key="2">
    <source>
        <dbReference type="EMBL" id="MBB5353492.1"/>
    </source>
</evidence>
<evidence type="ECO:0000313" key="3">
    <source>
        <dbReference type="Proteomes" id="UP000557717"/>
    </source>
</evidence>
<feature type="transmembrane region" description="Helical" evidence="1">
    <location>
        <begin position="123"/>
        <end position="154"/>
    </location>
</feature>
<dbReference type="PANTHER" id="PTHR37305">
    <property type="entry name" value="INTEGRAL MEMBRANE PROTEIN-RELATED"/>
    <property type="match status" value="1"/>
</dbReference>